<dbReference type="Gene3D" id="3.40.1660.10">
    <property type="entry name" value="EreA-like (biosynthetic domain)"/>
    <property type="match status" value="1"/>
</dbReference>
<dbReference type="PANTHER" id="PTHR31299">
    <property type="entry name" value="ESTERASE, PUTATIVE (AFU_ORTHOLOGUE AFUA_1G05850)-RELATED"/>
    <property type="match status" value="1"/>
</dbReference>
<dbReference type="Proteomes" id="UP000270219">
    <property type="component" value="Unassembled WGS sequence"/>
</dbReference>
<dbReference type="GO" id="GO:0046677">
    <property type="term" value="P:response to antibiotic"/>
    <property type="evidence" value="ECO:0007669"/>
    <property type="project" value="InterPro"/>
</dbReference>
<evidence type="ECO:0000256" key="1">
    <source>
        <dbReference type="SAM" id="Coils"/>
    </source>
</evidence>
<organism evidence="2 3">
    <name type="scientific">Oceanobacillus piezotolerans</name>
    <dbReference type="NCBI Taxonomy" id="2448030"/>
    <lineage>
        <taxon>Bacteria</taxon>
        <taxon>Bacillati</taxon>
        <taxon>Bacillota</taxon>
        <taxon>Bacilli</taxon>
        <taxon>Bacillales</taxon>
        <taxon>Bacillaceae</taxon>
        <taxon>Oceanobacillus</taxon>
    </lineage>
</organism>
<evidence type="ECO:0000313" key="3">
    <source>
        <dbReference type="Proteomes" id="UP000270219"/>
    </source>
</evidence>
<proteinExistence type="predicted"/>
<keyword evidence="3" id="KW-1185">Reference proteome</keyword>
<dbReference type="Pfam" id="PF05139">
    <property type="entry name" value="Erythro_esteras"/>
    <property type="match status" value="1"/>
</dbReference>
<dbReference type="CDD" id="cd14728">
    <property type="entry name" value="Ere-like"/>
    <property type="match status" value="1"/>
</dbReference>
<comment type="caution">
    <text evidence="2">The sequence shown here is derived from an EMBL/GenBank/DDBJ whole genome shotgun (WGS) entry which is preliminary data.</text>
</comment>
<dbReference type="OrthoDB" id="9810066at2"/>
<gene>
    <name evidence="2" type="ORF">D8M04_03155</name>
</gene>
<evidence type="ECO:0000313" key="2">
    <source>
        <dbReference type="EMBL" id="RLL48286.1"/>
    </source>
</evidence>
<reference evidence="2 3" key="1">
    <citation type="submission" date="2018-10" db="EMBL/GenBank/DDBJ databases">
        <title>Oceanobacillus sp. YLB-02 draft genome.</title>
        <authorList>
            <person name="Yu L."/>
        </authorList>
    </citation>
    <scope>NUCLEOTIDE SEQUENCE [LARGE SCALE GENOMIC DNA]</scope>
    <source>
        <strain evidence="2 3">YLB-02</strain>
    </source>
</reference>
<dbReference type="EMBL" id="RCHR01000001">
    <property type="protein sequence ID" value="RLL48286.1"/>
    <property type="molecule type" value="Genomic_DNA"/>
</dbReference>
<dbReference type="Gene3D" id="3.30.1870.10">
    <property type="entry name" value="EreA-like, domain 2"/>
    <property type="match status" value="1"/>
</dbReference>
<sequence>MALFSLGKDKYNKSLEWVKKHSYYLDSLSESSIEDFVFLENVLENKRIVWLGENGHGVAEHNLLKSKLIEFLYHKMGFRVIAFESGLTECYTANFLKDKLTMEDFIDKSVFSLWKTHETYPLFQFMKATNDMKMIGFDFQPSAKQGLLMEFLDAIPIRLNKDFKESFQHVHKASVDWYHRLGMYKARRKRVPKESLQAFERAFTELTEQIAALNQTLIHLKQEFHTHGLQLQFKVLLKILENKRLFLIHLTNKNRDYLKYRDQIMADNLAWLCQEIYPDEKIIIWAHNNHIYKNVDRSYKPMGTLISEELQEVSYYLGLYMYQGEAAYNKGNILKVSKPPKKSLEDFMNPVDCEVSFLDFSLAEQVDENSWLFRKTVYMDHGTMQTLIIPADQMDGAILVKEVSPAKYI</sequence>
<dbReference type="SUPFAM" id="SSF159501">
    <property type="entry name" value="EreA/ChaN-like"/>
    <property type="match status" value="1"/>
</dbReference>
<dbReference type="RefSeq" id="WP_121521329.1">
    <property type="nucleotide sequence ID" value="NZ_RCHR01000001.1"/>
</dbReference>
<feature type="coiled-coil region" evidence="1">
    <location>
        <begin position="196"/>
        <end position="223"/>
    </location>
</feature>
<dbReference type="InterPro" id="IPR052036">
    <property type="entry name" value="Hydrolase/PRTase-associated"/>
</dbReference>
<name>A0A498DDY6_9BACI</name>
<dbReference type="InterPro" id="IPR007815">
    <property type="entry name" value="Emycin_Estase"/>
</dbReference>
<keyword evidence="1" id="KW-0175">Coiled coil</keyword>
<dbReference type="Gene3D" id="1.20.1440.30">
    <property type="entry name" value="Biosynthetic Protein domain"/>
    <property type="match status" value="1"/>
</dbReference>
<protein>
    <submittedName>
        <fullName evidence="2">Erythromycin esterase</fullName>
    </submittedName>
</protein>
<dbReference type="AlphaFoldDB" id="A0A498DDY6"/>
<dbReference type="PANTHER" id="PTHR31299:SF0">
    <property type="entry name" value="ESTERASE, PUTATIVE (AFU_ORTHOLOGUE AFUA_1G05850)-RELATED"/>
    <property type="match status" value="1"/>
</dbReference>
<accession>A0A498DDY6</accession>